<reference evidence="2 3" key="4">
    <citation type="journal article" date="2009" name="Appl. Environ. Microbiol.">
        <title>Comparative genome-wide transcriptional profiling of Azorhizobium caulinodans ORS571 grown under free-living and symbiotic conditions.</title>
        <authorList>
            <person name="Tsukada S."/>
            <person name="Aono T."/>
            <person name="Akiba N."/>
            <person name="Lee KB."/>
            <person name="Liu CT."/>
            <person name="Toyazaki H."/>
            <person name="Oyaizu H."/>
        </authorList>
    </citation>
    <scope>NUCLEOTIDE SEQUENCE [LARGE SCALE GENOMIC DNA]</scope>
    <source>
        <strain evidence="3">ATCC 43989 / DSM 5975 / JCM 20966 / LMG 6465 / NBRC 14845 / NCIMB 13405 / ORS 571</strain>
    </source>
</reference>
<sequence>MTTPAGFPMLDLPYSTPPEALVGPRVRLRLWRKADWDSLAQMLSDPDVMEHLMPVNGRAESDAVAQRIERHFAAYGFGLWAMELPGVSPFIGYTGLVHVPYAAAFTPAVEIGWRIQKAHWGHGYVSEAARLALADAFTRFGLKEVVALTVPANTRSQAVMHRLGMTRDPAEDFDSPLVPSGHRLKRHVLYRLTRAAFEAQPASSQHP</sequence>
<name>A8HYB4_AZOC5</name>
<gene>
    <name evidence="2" type="ordered locus">AZC_1596</name>
</gene>
<dbReference type="SUPFAM" id="SSF55729">
    <property type="entry name" value="Acyl-CoA N-acyltransferases (Nat)"/>
    <property type="match status" value="1"/>
</dbReference>
<dbReference type="InterPro" id="IPR016181">
    <property type="entry name" value="Acyl_CoA_acyltransferase"/>
</dbReference>
<dbReference type="GO" id="GO:0016747">
    <property type="term" value="F:acyltransferase activity, transferring groups other than amino-acyl groups"/>
    <property type="evidence" value="ECO:0007669"/>
    <property type="project" value="InterPro"/>
</dbReference>
<dbReference type="PANTHER" id="PTHR43792:SF1">
    <property type="entry name" value="N-ACETYLTRANSFERASE DOMAIN-CONTAINING PROTEIN"/>
    <property type="match status" value="1"/>
</dbReference>
<dbReference type="PROSITE" id="PS51186">
    <property type="entry name" value="GNAT"/>
    <property type="match status" value="1"/>
</dbReference>
<reference evidence="3" key="2">
    <citation type="submission" date="2007-04" db="EMBL/GenBank/DDBJ databases">
        <title>Complete genome sequence of the nitrogen-fixing bacterium Azorhizobium caulinodans ORS571.</title>
        <authorList>
            <person name="Lee K.B."/>
            <person name="Backer P.D."/>
            <person name="Aono T."/>
            <person name="Liu C.T."/>
            <person name="Suzuki S."/>
            <person name="Suzuki T."/>
            <person name="Kaneko T."/>
            <person name="Yamada M."/>
            <person name="Tabata S."/>
            <person name="Kupfer D.M."/>
            <person name="Najar F.Z."/>
            <person name="Wiley G.B."/>
            <person name="Roe B."/>
            <person name="Binnewies T."/>
            <person name="Ussery D."/>
            <person name="Vereecke D."/>
            <person name="Gevers D."/>
            <person name="Holsters M."/>
            <person name="Oyaizu H."/>
        </authorList>
    </citation>
    <scope>NUCLEOTIDE SEQUENCE [LARGE SCALE GENOMIC DNA]</scope>
    <source>
        <strain evidence="3">ATCC 43989 / DSM 5975 / JCM 20966 / LMG 6465 / NBRC 14845 / NCIMB 13405 / ORS 571</strain>
    </source>
</reference>
<reference evidence="2 3" key="6">
    <citation type="journal article" date="2011" name="Appl. Environ. Microbiol.">
        <title>Involvement of the azorhizobial chromosome partition gene (parA) in the onset of bacteroid differentiation during Sesbania rostrata stem nodule development.</title>
        <authorList>
            <person name="Liu CT."/>
            <person name="Lee KB."/>
            <person name="Wang YS."/>
            <person name="Peng MH."/>
            <person name="Lee KT."/>
            <person name="Suzuki S."/>
            <person name="Suzuki T."/>
            <person name="Oyaizu H."/>
        </authorList>
    </citation>
    <scope>NUCLEOTIDE SEQUENCE [LARGE SCALE GENOMIC DNA]</scope>
    <source>
        <strain evidence="3">ATCC 43989 / DSM 5975 / JCM 20966 / LMG 6465 / NBRC 14845 / NCIMB 13405 / ORS 571</strain>
    </source>
</reference>
<evidence type="ECO:0000259" key="1">
    <source>
        <dbReference type="PROSITE" id="PS51186"/>
    </source>
</evidence>
<evidence type="ECO:0000313" key="2">
    <source>
        <dbReference type="EMBL" id="BAF87594.1"/>
    </source>
</evidence>
<dbReference type="HOGENOM" id="CLU_013985_3_1_5"/>
<dbReference type="RefSeq" id="WP_012170124.1">
    <property type="nucleotide sequence ID" value="NC_009937.1"/>
</dbReference>
<proteinExistence type="predicted"/>
<reference evidence="2 3" key="3">
    <citation type="journal article" date="2008" name="BMC Genomics">
        <title>The genome of the versatile nitrogen fixer Azorhizobium caulinodans ORS571.</title>
        <authorList>
            <person name="Lee KB."/>
            <person name="Backer P.D."/>
            <person name="Aono T."/>
            <person name="Liu CT."/>
            <person name="Suzuki S."/>
            <person name="Suzuki T."/>
            <person name="Kaneko T."/>
            <person name="Yamada M."/>
            <person name="Tabata S."/>
            <person name="Kupfer D.M."/>
            <person name="Najar F.Z."/>
            <person name="Wiley G.B."/>
            <person name="Roe B."/>
            <person name="Binnewies T.T."/>
            <person name="Ussery D.W."/>
            <person name="D'Haeze W."/>
            <person name="Herder J.D."/>
            <person name="Gevers D."/>
            <person name="Vereecke D."/>
            <person name="Holsters M."/>
            <person name="Oyaizu H."/>
        </authorList>
    </citation>
    <scope>NUCLEOTIDE SEQUENCE [LARGE SCALE GENOMIC DNA]</scope>
    <source>
        <strain evidence="3">ATCC 43989 / DSM 5975 / JCM 20966 / LMG 6465 / NBRC 14845 / NCIMB 13405 / ORS 571</strain>
    </source>
</reference>
<dbReference type="PANTHER" id="PTHR43792">
    <property type="entry name" value="GNAT FAMILY, PUTATIVE (AFU_ORTHOLOGUE AFUA_3G00765)-RELATED-RELATED"/>
    <property type="match status" value="1"/>
</dbReference>
<dbReference type="STRING" id="438753.AZC_1596"/>
<dbReference type="InterPro" id="IPR000182">
    <property type="entry name" value="GNAT_dom"/>
</dbReference>
<feature type="domain" description="N-acetyltransferase" evidence="1">
    <location>
        <begin position="26"/>
        <end position="195"/>
    </location>
</feature>
<organism evidence="2 3">
    <name type="scientific">Azorhizobium caulinodans (strain ATCC 43989 / DSM 5975 / JCM 20966 / LMG 6465 / NBRC 14845 / NCIMB 13405 / ORS 571)</name>
    <dbReference type="NCBI Taxonomy" id="438753"/>
    <lineage>
        <taxon>Bacteria</taxon>
        <taxon>Pseudomonadati</taxon>
        <taxon>Pseudomonadota</taxon>
        <taxon>Alphaproteobacteria</taxon>
        <taxon>Hyphomicrobiales</taxon>
        <taxon>Xanthobacteraceae</taxon>
        <taxon>Azorhizobium</taxon>
    </lineage>
</organism>
<dbReference type="KEGG" id="azc:AZC_1596"/>
<evidence type="ECO:0000313" key="3">
    <source>
        <dbReference type="Proteomes" id="UP000000270"/>
    </source>
</evidence>
<accession>A8HYB4</accession>
<keyword evidence="3" id="KW-1185">Reference proteome</keyword>
<dbReference type="AlphaFoldDB" id="A8HYB4"/>
<dbReference type="Proteomes" id="UP000000270">
    <property type="component" value="Chromosome"/>
</dbReference>
<dbReference type="Gene3D" id="3.40.630.30">
    <property type="match status" value="1"/>
</dbReference>
<reference evidence="2 3" key="5">
    <citation type="journal article" date="2010" name="Appl. Environ. Microbiol.">
        <title>phrR-like gene praR of Azorhizobium caulinodans ORS571 is essential for symbiosis with Sesbania rostrata and is involved in expression of reb genes.</title>
        <authorList>
            <person name="Akiba N."/>
            <person name="Aono T."/>
            <person name="Toyazaki H."/>
            <person name="Sato S."/>
            <person name="Oyaizu H."/>
        </authorList>
    </citation>
    <scope>NUCLEOTIDE SEQUENCE [LARGE SCALE GENOMIC DNA]</scope>
    <source>
        <strain evidence="3">ATCC 43989 / DSM 5975 / JCM 20966 / LMG 6465 / NBRC 14845 / NCIMB 13405 / ORS 571</strain>
    </source>
</reference>
<dbReference type="eggNOG" id="COG1670">
    <property type="taxonomic scope" value="Bacteria"/>
</dbReference>
<protein>
    <submittedName>
        <fullName evidence="2">Putative acetyltransferase</fullName>
    </submittedName>
</protein>
<dbReference type="EMBL" id="AP009384">
    <property type="protein sequence ID" value="BAF87594.1"/>
    <property type="molecule type" value="Genomic_DNA"/>
</dbReference>
<dbReference type="InterPro" id="IPR051531">
    <property type="entry name" value="N-acetyltransferase"/>
</dbReference>
<keyword evidence="2" id="KW-0808">Transferase</keyword>
<dbReference type="Pfam" id="PF13302">
    <property type="entry name" value="Acetyltransf_3"/>
    <property type="match status" value="1"/>
</dbReference>
<reference evidence="2 3" key="1">
    <citation type="journal article" date="2007" name="Appl. Environ. Microbiol.">
        <title>Rhizobial factors required for stem nodule maturation and maintenance in Sesbania rostrata-Azorhizobium caulinodans ORS571 symbiosis.</title>
        <authorList>
            <person name="Suzuki S."/>
            <person name="Aono T."/>
            <person name="Lee KB."/>
            <person name="Suzuki T."/>
            <person name="Liu CT."/>
            <person name="Miwa H."/>
            <person name="Wakao S."/>
            <person name="Iki T."/>
            <person name="Oyaizu H."/>
        </authorList>
    </citation>
    <scope>NUCLEOTIDE SEQUENCE [LARGE SCALE GENOMIC DNA]</scope>
    <source>
        <strain evidence="3">ATCC 43989 / DSM 5975 / JCM 20966 / LMG 6465 / NBRC 14845 / NCIMB 13405 / ORS 571</strain>
    </source>
</reference>